<dbReference type="SUPFAM" id="SSF54791">
    <property type="entry name" value="Eukaryotic type KH-domain (KH-domain type I)"/>
    <property type="match status" value="1"/>
</dbReference>
<accession>A0AAE0BVJ3</accession>
<dbReference type="InterPro" id="IPR036612">
    <property type="entry name" value="KH_dom_type_1_sf"/>
</dbReference>
<dbReference type="EMBL" id="LGRX02033150">
    <property type="protein sequence ID" value="KAK3242562.1"/>
    <property type="molecule type" value="Genomic_DNA"/>
</dbReference>
<comment type="caution">
    <text evidence="2">The sequence shown here is derived from an EMBL/GenBank/DDBJ whole genome shotgun (WGS) entry which is preliminary data.</text>
</comment>
<feature type="compositionally biased region" description="Polar residues" evidence="1">
    <location>
        <begin position="175"/>
        <end position="184"/>
    </location>
</feature>
<protein>
    <recommendedName>
        <fullName evidence="4">K Homology domain-containing protein</fullName>
    </recommendedName>
</protein>
<dbReference type="AlphaFoldDB" id="A0AAE0BVJ3"/>
<reference evidence="2 3" key="1">
    <citation type="journal article" date="2015" name="Genome Biol. Evol.">
        <title>Comparative Genomics of a Bacterivorous Green Alga Reveals Evolutionary Causalities and Consequences of Phago-Mixotrophic Mode of Nutrition.</title>
        <authorList>
            <person name="Burns J.A."/>
            <person name="Paasch A."/>
            <person name="Narechania A."/>
            <person name="Kim E."/>
        </authorList>
    </citation>
    <scope>NUCLEOTIDE SEQUENCE [LARGE SCALE GENOMIC DNA]</scope>
    <source>
        <strain evidence="2 3">PLY_AMNH</strain>
    </source>
</reference>
<feature type="region of interest" description="Disordered" evidence="1">
    <location>
        <begin position="167"/>
        <end position="191"/>
    </location>
</feature>
<evidence type="ECO:0000256" key="1">
    <source>
        <dbReference type="SAM" id="MobiDB-lite"/>
    </source>
</evidence>
<proteinExistence type="predicted"/>
<gene>
    <name evidence="2" type="ORF">CYMTET_47721</name>
</gene>
<dbReference type="Proteomes" id="UP001190700">
    <property type="component" value="Unassembled WGS sequence"/>
</dbReference>
<evidence type="ECO:0000313" key="3">
    <source>
        <dbReference type="Proteomes" id="UP001190700"/>
    </source>
</evidence>
<name>A0AAE0BVJ3_9CHLO</name>
<organism evidence="2 3">
    <name type="scientific">Cymbomonas tetramitiformis</name>
    <dbReference type="NCBI Taxonomy" id="36881"/>
    <lineage>
        <taxon>Eukaryota</taxon>
        <taxon>Viridiplantae</taxon>
        <taxon>Chlorophyta</taxon>
        <taxon>Pyramimonadophyceae</taxon>
        <taxon>Pyramimonadales</taxon>
        <taxon>Pyramimonadaceae</taxon>
        <taxon>Cymbomonas</taxon>
    </lineage>
</organism>
<dbReference type="GO" id="GO:0003723">
    <property type="term" value="F:RNA binding"/>
    <property type="evidence" value="ECO:0007669"/>
    <property type="project" value="InterPro"/>
</dbReference>
<evidence type="ECO:0008006" key="4">
    <source>
        <dbReference type="Google" id="ProtNLM"/>
    </source>
</evidence>
<evidence type="ECO:0000313" key="2">
    <source>
        <dbReference type="EMBL" id="KAK3242562.1"/>
    </source>
</evidence>
<sequence>MYARYSPYTVSRKARYPEEVYHSYGDPWEHEVADAVPSEDRRHWRAQHDRYPYDAHCELSAGRYDEGYDWNRHQTYARPRKEREHVYYPRKPAVGDGVYEYEVDLPEGVSPGRVIGTNGCNLKEMQQDGVRVHVGECSVRVVTNRKQKFEIAKLRVKKLIRSVVREGGGRRNDAANASTCTSVSRDTEVSL</sequence>
<keyword evidence="3" id="KW-1185">Reference proteome</keyword>